<dbReference type="SFLD" id="SFLDG00358">
    <property type="entry name" value="Main_(cytGST)"/>
    <property type="match status" value="1"/>
</dbReference>
<reference evidence="2 3" key="1">
    <citation type="submission" date="2018-12" db="EMBL/GenBank/DDBJ databases">
        <authorList>
            <person name="Yu L."/>
        </authorList>
    </citation>
    <scope>NUCLEOTIDE SEQUENCE [LARGE SCALE GENOMIC DNA]</scope>
    <source>
        <strain evidence="2 3">11S</strain>
    </source>
</reference>
<dbReference type="PANTHER" id="PTHR44051">
    <property type="entry name" value="GLUTATHIONE S-TRANSFERASE-RELATED"/>
    <property type="match status" value="1"/>
</dbReference>
<proteinExistence type="predicted"/>
<dbReference type="Gene3D" id="1.10.10.10">
    <property type="entry name" value="Winged helix-like DNA-binding domain superfamily/Winged helix DNA-binding domain"/>
    <property type="match status" value="1"/>
</dbReference>
<sequence>MSRSTRLHDLLQVMRQHDGRISGPDLAEALGISLRSLYQDIAVLRAVGVEIASEPGVGYVLAPGIMLPPLSLTAAQFDALALGLSRVRGDVTEPLARPAAEVLERVSEALPEAFGEGVARSGRQEEAQAAGPRAIADTRQRDLVFYTNPLSRGGIVHWMLEELGVPYRTVTLEYGTTMQAPDYLAINPMGKVPALRHGDTVITEAAAICAYLADAFPDAGLAPPLTARADYYRWLFFAAGPLEASVGLNTLGVYPTPEQQVQLGSGDFWAVLDTLSSAVAGRRYIAGDAFSSADVYVGSHLGWGMHFGSIPRRPEFEAYWAGLRDRPARLRCAACVEQALAQGT</sequence>
<dbReference type="InterPro" id="IPR013196">
    <property type="entry name" value="HTH_11"/>
</dbReference>
<dbReference type="InterPro" id="IPR036390">
    <property type="entry name" value="WH_DNA-bd_sf"/>
</dbReference>
<dbReference type="InterPro" id="IPR004045">
    <property type="entry name" value="Glutathione_S-Trfase_N"/>
</dbReference>
<dbReference type="Gene3D" id="1.20.1050.10">
    <property type="match status" value="1"/>
</dbReference>
<dbReference type="PROSITE" id="PS50404">
    <property type="entry name" value="GST_NTER"/>
    <property type="match status" value="1"/>
</dbReference>
<dbReference type="CDD" id="cd03207">
    <property type="entry name" value="GST_C_8"/>
    <property type="match status" value="1"/>
</dbReference>
<dbReference type="InterPro" id="IPR036249">
    <property type="entry name" value="Thioredoxin-like_sf"/>
</dbReference>
<feature type="domain" description="GST N-terminal" evidence="1">
    <location>
        <begin position="140"/>
        <end position="220"/>
    </location>
</feature>
<dbReference type="OrthoDB" id="5740960at2"/>
<keyword evidence="3" id="KW-1185">Reference proteome</keyword>
<dbReference type="AlphaFoldDB" id="A0A3S0R2K9"/>
<gene>
    <name evidence="2" type="ORF">EKG36_06625</name>
</gene>
<dbReference type="CDD" id="cd03046">
    <property type="entry name" value="GST_N_GTT1_like"/>
    <property type="match status" value="1"/>
</dbReference>
<dbReference type="InterPro" id="IPR036388">
    <property type="entry name" value="WH-like_DNA-bd_sf"/>
</dbReference>
<dbReference type="InterPro" id="IPR040079">
    <property type="entry name" value="Glutathione_S-Trfase"/>
</dbReference>
<dbReference type="Pfam" id="PF08279">
    <property type="entry name" value="HTH_11"/>
    <property type="match status" value="1"/>
</dbReference>
<dbReference type="Proteomes" id="UP000267400">
    <property type="component" value="Unassembled WGS sequence"/>
</dbReference>
<comment type="caution">
    <text evidence="2">The sequence shown here is derived from an EMBL/GenBank/DDBJ whole genome shotgun (WGS) entry which is preliminary data.</text>
</comment>
<dbReference type="SFLD" id="SFLDG01150">
    <property type="entry name" value="Main.1:_Beta-like"/>
    <property type="match status" value="1"/>
</dbReference>
<evidence type="ECO:0000313" key="3">
    <source>
        <dbReference type="Proteomes" id="UP000267400"/>
    </source>
</evidence>
<dbReference type="SUPFAM" id="SSF52833">
    <property type="entry name" value="Thioredoxin-like"/>
    <property type="match status" value="1"/>
</dbReference>
<dbReference type="EMBL" id="RXNS01000005">
    <property type="protein sequence ID" value="RTR05255.1"/>
    <property type="molecule type" value="Genomic_DNA"/>
</dbReference>
<protein>
    <submittedName>
        <fullName evidence="2">HTH domain-containing protein</fullName>
    </submittedName>
</protein>
<accession>A0A3S0R2K9</accession>
<dbReference type="SUPFAM" id="SSF47616">
    <property type="entry name" value="GST C-terminal domain-like"/>
    <property type="match status" value="1"/>
</dbReference>
<dbReference type="RefSeq" id="WP_126482306.1">
    <property type="nucleotide sequence ID" value="NZ_RXNS01000005.1"/>
</dbReference>
<dbReference type="InterPro" id="IPR036282">
    <property type="entry name" value="Glutathione-S-Trfase_C_sf"/>
</dbReference>
<dbReference type="Pfam" id="PF13409">
    <property type="entry name" value="GST_N_2"/>
    <property type="match status" value="1"/>
</dbReference>
<evidence type="ECO:0000259" key="1">
    <source>
        <dbReference type="PROSITE" id="PS50404"/>
    </source>
</evidence>
<dbReference type="Gene3D" id="3.40.30.10">
    <property type="entry name" value="Glutaredoxin"/>
    <property type="match status" value="1"/>
</dbReference>
<dbReference type="SUPFAM" id="SSF46785">
    <property type="entry name" value="Winged helix' DNA-binding domain"/>
    <property type="match status" value="1"/>
</dbReference>
<organism evidence="2 3">
    <name type="scientific">Halomonas nitroreducens</name>
    <dbReference type="NCBI Taxonomy" id="447425"/>
    <lineage>
        <taxon>Bacteria</taxon>
        <taxon>Pseudomonadati</taxon>
        <taxon>Pseudomonadota</taxon>
        <taxon>Gammaproteobacteria</taxon>
        <taxon>Oceanospirillales</taxon>
        <taxon>Halomonadaceae</taxon>
        <taxon>Halomonas</taxon>
    </lineage>
</organism>
<dbReference type="PANTHER" id="PTHR44051:SF21">
    <property type="entry name" value="GLUTATHIONE S-TRANSFERASE FAMILY PROTEIN"/>
    <property type="match status" value="1"/>
</dbReference>
<evidence type="ECO:0000313" key="2">
    <source>
        <dbReference type="EMBL" id="RTR05255.1"/>
    </source>
</evidence>
<dbReference type="SFLD" id="SFLDS00019">
    <property type="entry name" value="Glutathione_Transferase_(cytos"/>
    <property type="match status" value="1"/>
</dbReference>
<name>A0A3S0R2K9_9GAMM</name>